<feature type="chain" id="PRO_5017654956" description="Pyridine nucleotide transhydrogenase" evidence="1">
    <location>
        <begin position="21"/>
        <end position="100"/>
    </location>
</feature>
<proteinExistence type="predicted"/>
<evidence type="ECO:0000313" key="3">
    <source>
        <dbReference type="Proteomes" id="UP000256899"/>
    </source>
</evidence>
<evidence type="ECO:0000256" key="1">
    <source>
        <dbReference type="SAM" id="SignalP"/>
    </source>
</evidence>
<keyword evidence="3" id="KW-1185">Reference proteome</keyword>
<protein>
    <recommendedName>
        <fullName evidence="4">Pyridine nucleotide transhydrogenase</fullName>
    </recommendedName>
</protein>
<organism evidence="2 3">
    <name type="scientific">Thalassotalea euphylliae</name>
    <dbReference type="NCBI Taxonomy" id="1655234"/>
    <lineage>
        <taxon>Bacteria</taxon>
        <taxon>Pseudomonadati</taxon>
        <taxon>Pseudomonadota</taxon>
        <taxon>Gammaproteobacteria</taxon>
        <taxon>Alteromonadales</taxon>
        <taxon>Colwelliaceae</taxon>
        <taxon>Thalassotalea</taxon>
    </lineage>
</organism>
<dbReference type="AlphaFoldDB" id="A0A3E0TK99"/>
<feature type="signal peptide" evidence="1">
    <location>
        <begin position="1"/>
        <end position="20"/>
    </location>
</feature>
<evidence type="ECO:0000313" key="2">
    <source>
        <dbReference type="EMBL" id="REL24395.1"/>
    </source>
</evidence>
<accession>A0A3E0TK99</accession>
<dbReference type="EMBL" id="QUOT01000002">
    <property type="protein sequence ID" value="REL24395.1"/>
    <property type="molecule type" value="Genomic_DNA"/>
</dbReference>
<name>A0A3E0TK99_9GAMM</name>
<dbReference type="RefSeq" id="WP_116018732.1">
    <property type="nucleotide sequence ID" value="NZ_QUOT01000002.1"/>
</dbReference>
<evidence type="ECO:0008006" key="4">
    <source>
        <dbReference type="Google" id="ProtNLM"/>
    </source>
</evidence>
<comment type="caution">
    <text evidence="2">The sequence shown here is derived from an EMBL/GenBank/DDBJ whole genome shotgun (WGS) entry which is preliminary data.</text>
</comment>
<dbReference type="Proteomes" id="UP000256899">
    <property type="component" value="Unassembled WGS sequence"/>
</dbReference>
<reference evidence="3" key="1">
    <citation type="submission" date="2018-08" db="EMBL/GenBank/DDBJ databases">
        <title>Thalassotalea euphylliae genome.</title>
        <authorList>
            <person name="Summers S."/>
            <person name="Rice S.A."/>
            <person name="Freckelton M.L."/>
            <person name="Nedved B.T."/>
            <person name="Hadfield M.G."/>
        </authorList>
    </citation>
    <scope>NUCLEOTIDE SEQUENCE [LARGE SCALE GENOMIC DNA]</scope>
    <source>
        <strain evidence="3">H3</strain>
    </source>
</reference>
<sequence length="100" mass="10914">MIKHILAVVATVAVSQSAIAGNDKIWNCVDNETLAADQACVAATIAQNSDNAEFFNQLANQTFETKRDALATVTHFPKRQLIEVKSLEDKASDVILVSRR</sequence>
<gene>
    <name evidence="2" type="ORF">DXX94_18810</name>
</gene>
<keyword evidence="1" id="KW-0732">Signal</keyword>